<gene>
    <name evidence="2" type="ORF">GCM10022384_11760</name>
</gene>
<accession>A0ABP7P780</accession>
<dbReference type="EMBL" id="BAABCQ010000015">
    <property type="protein sequence ID" value="GAA3960855.1"/>
    <property type="molecule type" value="Genomic_DNA"/>
</dbReference>
<evidence type="ECO:0000256" key="1">
    <source>
        <dbReference type="SAM" id="MobiDB-lite"/>
    </source>
</evidence>
<protein>
    <submittedName>
        <fullName evidence="2">Uncharacterized protein</fullName>
    </submittedName>
</protein>
<feature type="compositionally biased region" description="Basic and acidic residues" evidence="1">
    <location>
        <begin position="13"/>
        <end position="28"/>
    </location>
</feature>
<keyword evidence="3" id="KW-1185">Reference proteome</keyword>
<name>A0ABP7P780_9ACTN</name>
<proteinExistence type="predicted"/>
<reference evidence="3" key="1">
    <citation type="journal article" date="2019" name="Int. J. Syst. Evol. Microbiol.">
        <title>The Global Catalogue of Microorganisms (GCM) 10K type strain sequencing project: providing services to taxonomists for standard genome sequencing and annotation.</title>
        <authorList>
            <consortium name="The Broad Institute Genomics Platform"/>
            <consortium name="The Broad Institute Genome Sequencing Center for Infectious Disease"/>
            <person name="Wu L."/>
            <person name="Ma J."/>
        </authorList>
    </citation>
    <scope>NUCLEOTIDE SEQUENCE [LARGE SCALE GENOMIC DNA]</scope>
    <source>
        <strain evidence="3">JCM 17027</strain>
    </source>
</reference>
<sequence length="159" mass="16536">MIRHAGPYSDDAGSDRVRGDDGGERLGTDAEQQGDGAAGTEAAPTQCGRHPPCHTEQFSPGHLPVTVFEDRAVACRVEEIEDCTGKLFGHGAPSRIRLRCEDEGEVENHVIAHRGPEANGAGSEGSEMWAAERAAAQGGTGGGTGGAPHPTPLSFRIGR</sequence>
<dbReference type="Proteomes" id="UP001500034">
    <property type="component" value="Unassembled WGS sequence"/>
</dbReference>
<feature type="region of interest" description="Disordered" evidence="1">
    <location>
        <begin position="136"/>
        <end position="159"/>
    </location>
</feature>
<evidence type="ECO:0000313" key="3">
    <source>
        <dbReference type="Proteomes" id="UP001500034"/>
    </source>
</evidence>
<organism evidence="2 3">
    <name type="scientific">Streptomyces marokkonensis</name>
    <dbReference type="NCBI Taxonomy" id="324855"/>
    <lineage>
        <taxon>Bacteria</taxon>
        <taxon>Bacillati</taxon>
        <taxon>Actinomycetota</taxon>
        <taxon>Actinomycetes</taxon>
        <taxon>Kitasatosporales</taxon>
        <taxon>Streptomycetaceae</taxon>
        <taxon>Streptomyces</taxon>
    </lineage>
</organism>
<comment type="caution">
    <text evidence="2">The sequence shown here is derived from an EMBL/GenBank/DDBJ whole genome shotgun (WGS) entry which is preliminary data.</text>
</comment>
<evidence type="ECO:0000313" key="2">
    <source>
        <dbReference type="EMBL" id="GAA3960855.1"/>
    </source>
</evidence>
<feature type="region of interest" description="Disordered" evidence="1">
    <location>
        <begin position="1"/>
        <end position="49"/>
    </location>
</feature>